<reference evidence="3" key="1">
    <citation type="journal article" date="2014" name="Front. Microbiol.">
        <title>High frequency of phylogenetically diverse reductive dehalogenase-homologous genes in deep subseafloor sedimentary metagenomes.</title>
        <authorList>
            <person name="Kawai M."/>
            <person name="Futagami T."/>
            <person name="Toyoda A."/>
            <person name="Takaki Y."/>
            <person name="Nishi S."/>
            <person name="Hori S."/>
            <person name="Arai W."/>
            <person name="Tsubouchi T."/>
            <person name="Morono Y."/>
            <person name="Uchiyama I."/>
            <person name="Ito T."/>
            <person name="Fujiyama A."/>
            <person name="Inagaki F."/>
            <person name="Takami H."/>
        </authorList>
    </citation>
    <scope>NUCLEOTIDE SEQUENCE</scope>
    <source>
        <strain evidence="3">Expedition CK06-06</strain>
    </source>
</reference>
<organism evidence="3">
    <name type="scientific">marine sediment metagenome</name>
    <dbReference type="NCBI Taxonomy" id="412755"/>
    <lineage>
        <taxon>unclassified sequences</taxon>
        <taxon>metagenomes</taxon>
        <taxon>ecological metagenomes</taxon>
    </lineage>
</organism>
<dbReference type="PANTHER" id="PTHR36842">
    <property type="entry name" value="PROTEIN TOLB HOMOLOG"/>
    <property type="match status" value="1"/>
</dbReference>
<comment type="similarity">
    <text evidence="1">Belongs to the TolB family.</text>
</comment>
<feature type="non-terminal residue" evidence="3">
    <location>
        <position position="338"/>
    </location>
</feature>
<dbReference type="InterPro" id="IPR011042">
    <property type="entry name" value="6-blade_b-propeller_TolB-like"/>
</dbReference>
<sequence length="338" mass="37241">DLRQMTSVLRFDLDNSGYFRVIQNSAVVDRLSREDIAKGRVSLGSWSAIGAELLVKVNCAKSGKKIKLTCAIYDLKNRRSIFSKKISGSNSNRRYLIHRLADAIVEEFTGEKGIAATKIAFTADRGIAGKKDIYLVDYDGAALTRITHDDVVSVVPEFSPDGKTIYYTSYLKGYPKIVSIDLKTGKREVVSSFPGLNAFPAISPDGKEIALSLSKDGTVDIYRMRLDGGKPIRLTRSPGGVASSPCWSPDGKKIAFVSNAHGTAQIYVMDRDGKNKKHLSKGYSYATAVDWSPKGNLIAFTAKRGRQRQIFILDLKNNRVEQITRVPANHANPSFARD</sequence>
<dbReference type="InterPro" id="IPR011659">
    <property type="entry name" value="WD40"/>
</dbReference>
<dbReference type="GO" id="GO:0015031">
    <property type="term" value="P:protein transport"/>
    <property type="evidence" value="ECO:0007669"/>
    <property type="project" value="InterPro"/>
</dbReference>
<gene>
    <name evidence="3" type="ORF">S01H1_18003</name>
</gene>
<dbReference type="SUPFAM" id="SSF69304">
    <property type="entry name" value="Tricorn protease N-terminal domain"/>
    <property type="match status" value="1"/>
</dbReference>
<dbReference type="Pfam" id="PF07676">
    <property type="entry name" value="PD40"/>
    <property type="match status" value="4"/>
</dbReference>
<dbReference type="InterPro" id="IPR007195">
    <property type="entry name" value="TolB_N"/>
</dbReference>
<dbReference type="Gene3D" id="3.40.50.10070">
    <property type="entry name" value="TolB, N-terminal domain"/>
    <property type="match status" value="1"/>
</dbReference>
<dbReference type="Pfam" id="PF04052">
    <property type="entry name" value="TolB_N"/>
    <property type="match status" value="1"/>
</dbReference>
<comment type="caution">
    <text evidence="3">The sequence shown here is derived from an EMBL/GenBank/DDBJ whole genome shotgun (WGS) entry which is preliminary data.</text>
</comment>
<dbReference type="AlphaFoldDB" id="X0SNR5"/>
<dbReference type="Gene3D" id="2.120.10.30">
    <property type="entry name" value="TolB, C-terminal domain"/>
    <property type="match status" value="1"/>
</dbReference>
<dbReference type="SUPFAM" id="SSF52964">
    <property type="entry name" value="TolB, N-terminal domain"/>
    <property type="match status" value="1"/>
</dbReference>
<evidence type="ECO:0000313" key="3">
    <source>
        <dbReference type="EMBL" id="GAF76791.1"/>
    </source>
</evidence>
<dbReference type="GO" id="GO:0042597">
    <property type="term" value="C:periplasmic space"/>
    <property type="evidence" value="ECO:0007669"/>
    <property type="project" value="InterPro"/>
</dbReference>
<evidence type="ECO:0000259" key="2">
    <source>
        <dbReference type="Pfam" id="PF04052"/>
    </source>
</evidence>
<evidence type="ECO:0000256" key="1">
    <source>
        <dbReference type="ARBA" id="ARBA00009820"/>
    </source>
</evidence>
<dbReference type="EMBL" id="BARS01009590">
    <property type="protein sequence ID" value="GAF76791.1"/>
    <property type="molecule type" value="Genomic_DNA"/>
</dbReference>
<name>X0SNR5_9ZZZZ</name>
<accession>X0SNR5</accession>
<dbReference type="PANTHER" id="PTHR36842:SF1">
    <property type="entry name" value="PROTEIN TOLB"/>
    <property type="match status" value="1"/>
</dbReference>
<feature type="non-terminal residue" evidence="3">
    <location>
        <position position="1"/>
    </location>
</feature>
<proteinExistence type="inferred from homology"/>
<feature type="domain" description="TolB N-terminal" evidence="2">
    <location>
        <begin position="3"/>
        <end position="79"/>
    </location>
</feature>
<protein>
    <recommendedName>
        <fullName evidence="2">TolB N-terminal domain-containing protein</fullName>
    </recommendedName>
</protein>